<dbReference type="GO" id="GO:0005576">
    <property type="term" value="C:extracellular region"/>
    <property type="evidence" value="ECO:0007669"/>
    <property type="project" value="TreeGrafter"/>
</dbReference>
<keyword evidence="3" id="KW-0732">Signal</keyword>
<gene>
    <name evidence="6" type="ORF">ENV54_01950</name>
</gene>
<dbReference type="PANTHER" id="PTHR30085:SF6">
    <property type="entry name" value="ABC TRANSPORTER GLUTAMINE-BINDING PROTEIN GLNH"/>
    <property type="match status" value="1"/>
</dbReference>
<dbReference type="InterPro" id="IPR051455">
    <property type="entry name" value="Bact_solute-bind_prot3"/>
</dbReference>
<evidence type="ECO:0000256" key="2">
    <source>
        <dbReference type="ARBA" id="ARBA00022448"/>
    </source>
</evidence>
<dbReference type="Pfam" id="PF00497">
    <property type="entry name" value="SBP_bac_3"/>
    <property type="match status" value="1"/>
</dbReference>
<dbReference type="SUPFAM" id="SSF53850">
    <property type="entry name" value="Periplasmic binding protein-like II"/>
    <property type="match status" value="1"/>
</dbReference>
<comment type="caution">
    <text evidence="6">The sequence shown here is derived from an EMBL/GenBank/DDBJ whole genome shotgun (WGS) entry which is preliminary data.</text>
</comment>
<dbReference type="PANTHER" id="PTHR30085">
    <property type="entry name" value="AMINO ACID ABC TRANSPORTER PERMEASE"/>
    <property type="match status" value="1"/>
</dbReference>
<dbReference type="EMBL" id="DTGT01000059">
    <property type="protein sequence ID" value="HGH60043.1"/>
    <property type="molecule type" value="Genomic_DNA"/>
</dbReference>
<comment type="similarity">
    <text evidence="1 4">Belongs to the bacterial solute-binding protein 3 family.</text>
</comment>
<dbReference type="Gene3D" id="3.40.190.10">
    <property type="entry name" value="Periplasmic binding protein-like II"/>
    <property type="match status" value="2"/>
</dbReference>
<reference evidence="6" key="1">
    <citation type="journal article" date="2020" name="mSystems">
        <title>Genome- and Community-Level Interaction Insights into Carbon Utilization and Element Cycling Functions of Hydrothermarchaeota in Hydrothermal Sediment.</title>
        <authorList>
            <person name="Zhou Z."/>
            <person name="Liu Y."/>
            <person name="Xu W."/>
            <person name="Pan J."/>
            <person name="Luo Z.H."/>
            <person name="Li M."/>
        </authorList>
    </citation>
    <scope>NUCLEOTIDE SEQUENCE [LARGE SCALE GENOMIC DNA]</scope>
    <source>
        <strain evidence="6">SpSt-769</strain>
    </source>
</reference>
<dbReference type="GO" id="GO:0030288">
    <property type="term" value="C:outer membrane-bounded periplasmic space"/>
    <property type="evidence" value="ECO:0007669"/>
    <property type="project" value="TreeGrafter"/>
</dbReference>
<protein>
    <submittedName>
        <fullName evidence="6">Transporter substrate-binding domain-containing protein</fullName>
    </submittedName>
</protein>
<dbReference type="InterPro" id="IPR001638">
    <property type="entry name" value="Solute-binding_3/MltF_N"/>
</dbReference>
<dbReference type="GO" id="GO:0006865">
    <property type="term" value="P:amino acid transport"/>
    <property type="evidence" value="ECO:0007669"/>
    <property type="project" value="TreeGrafter"/>
</dbReference>
<evidence type="ECO:0000256" key="3">
    <source>
        <dbReference type="ARBA" id="ARBA00022729"/>
    </source>
</evidence>
<proteinExistence type="inferred from homology"/>
<name>A0A7C4AQN1_9BACT</name>
<evidence type="ECO:0000259" key="5">
    <source>
        <dbReference type="SMART" id="SM00062"/>
    </source>
</evidence>
<evidence type="ECO:0000256" key="4">
    <source>
        <dbReference type="RuleBase" id="RU003744"/>
    </source>
</evidence>
<evidence type="ECO:0000313" key="6">
    <source>
        <dbReference type="EMBL" id="HGH60043.1"/>
    </source>
</evidence>
<organism evidence="6">
    <name type="scientific">Desulfomonile tiedjei</name>
    <dbReference type="NCBI Taxonomy" id="2358"/>
    <lineage>
        <taxon>Bacteria</taxon>
        <taxon>Pseudomonadati</taxon>
        <taxon>Thermodesulfobacteriota</taxon>
        <taxon>Desulfomonilia</taxon>
        <taxon>Desulfomonilales</taxon>
        <taxon>Desulfomonilaceae</taxon>
        <taxon>Desulfomonile</taxon>
    </lineage>
</organism>
<dbReference type="PROSITE" id="PS01039">
    <property type="entry name" value="SBP_BACTERIAL_3"/>
    <property type="match status" value="1"/>
</dbReference>
<evidence type="ECO:0000256" key="1">
    <source>
        <dbReference type="ARBA" id="ARBA00010333"/>
    </source>
</evidence>
<dbReference type="AlphaFoldDB" id="A0A7C4AQN1"/>
<dbReference type="SMART" id="SM00062">
    <property type="entry name" value="PBPb"/>
    <property type="match status" value="1"/>
</dbReference>
<accession>A0A7C4AQN1</accession>
<keyword evidence="2" id="KW-0813">Transport</keyword>
<feature type="domain" description="Solute-binding protein family 3/N-terminal" evidence="5">
    <location>
        <begin position="60"/>
        <end position="284"/>
    </location>
</feature>
<sequence>MTRTSTIHWMMKTRSRANPRRKGLSRQNAMLGLCLALCLCIAPNIAYAGPVYDRVASTGVVRLGVPYNLVPQGFLQNGQWVGFEVDMAAELAKHLKAKPELVRVNDKTWRSLLAQGLLDGAFCRIRHTRTVEKEFDLSEAYFYDAQQVLVVKGSLRSAQDLKGRKLAAIQGTTSEKLAMSLLKALKDDQAEAQVVSYPDAASCFLALTKGKVAGWIDWGLTLLEYASRNQGKFDLIDVSDTPQGIAMAIPQDDSAWRDAVNFALQDMALDGSLDKIYEKWFGAQTPYAFPKKRTMEIWPE</sequence>
<dbReference type="InterPro" id="IPR018313">
    <property type="entry name" value="SBP_3_CS"/>
</dbReference>